<protein>
    <submittedName>
        <fullName evidence="1">Uncharacterized protein</fullName>
    </submittedName>
</protein>
<dbReference type="EMBL" id="CM042024">
    <property type="protein sequence ID" value="KAI3810444.1"/>
    <property type="molecule type" value="Genomic_DNA"/>
</dbReference>
<reference evidence="2" key="1">
    <citation type="journal article" date="2022" name="Mol. Ecol. Resour.">
        <title>The genomes of chicory, endive, great burdock and yacon provide insights into Asteraceae palaeo-polyploidization history and plant inulin production.</title>
        <authorList>
            <person name="Fan W."/>
            <person name="Wang S."/>
            <person name="Wang H."/>
            <person name="Wang A."/>
            <person name="Jiang F."/>
            <person name="Liu H."/>
            <person name="Zhao H."/>
            <person name="Xu D."/>
            <person name="Zhang Y."/>
        </authorList>
    </citation>
    <scope>NUCLEOTIDE SEQUENCE [LARGE SCALE GENOMIC DNA]</scope>
    <source>
        <strain evidence="2">cv. Yunnan</strain>
    </source>
</reference>
<dbReference type="Proteomes" id="UP001056120">
    <property type="component" value="Linkage Group LG07"/>
</dbReference>
<gene>
    <name evidence="1" type="ORF">L1987_20056</name>
</gene>
<reference evidence="1 2" key="2">
    <citation type="journal article" date="2022" name="Mol. Ecol. Resour.">
        <title>The genomes of chicory, endive, great burdock and yacon provide insights into Asteraceae paleo-polyploidization history and plant inulin production.</title>
        <authorList>
            <person name="Fan W."/>
            <person name="Wang S."/>
            <person name="Wang H."/>
            <person name="Wang A."/>
            <person name="Jiang F."/>
            <person name="Liu H."/>
            <person name="Zhao H."/>
            <person name="Xu D."/>
            <person name="Zhang Y."/>
        </authorList>
    </citation>
    <scope>NUCLEOTIDE SEQUENCE [LARGE SCALE GENOMIC DNA]</scope>
    <source>
        <strain evidence="2">cv. Yunnan</strain>
        <tissue evidence="1">Leaves</tissue>
    </source>
</reference>
<sequence length="193" mass="22196">MRLLSTCISSGKVLFLFNPSIRILKLIPSSSLEDRLEKSVNRVGRDIGFVYDEITDDYKGIRLYNIYEHRVMDSVVDVKHKAEVYSSRNDESHMSIITFNFSAVFREIQPPQDSEPELTYVLTYNGSLAILVLWGIEEYQRAVDEEAVEVEDESKEDGSEEEVEDLESGQVVNLDEFDDHECIIVKDYVESLL</sequence>
<accession>A0ACB9IQA5</accession>
<proteinExistence type="predicted"/>
<comment type="caution">
    <text evidence="1">The sequence shown here is derived from an EMBL/GenBank/DDBJ whole genome shotgun (WGS) entry which is preliminary data.</text>
</comment>
<evidence type="ECO:0000313" key="1">
    <source>
        <dbReference type="EMBL" id="KAI3810444.1"/>
    </source>
</evidence>
<name>A0ACB9IQA5_9ASTR</name>
<evidence type="ECO:0000313" key="2">
    <source>
        <dbReference type="Proteomes" id="UP001056120"/>
    </source>
</evidence>
<keyword evidence="2" id="KW-1185">Reference proteome</keyword>
<organism evidence="1 2">
    <name type="scientific">Smallanthus sonchifolius</name>
    <dbReference type="NCBI Taxonomy" id="185202"/>
    <lineage>
        <taxon>Eukaryota</taxon>
        <taxon>Viridiplantae</taxon>
        <taxon>Streptophyta</taxon>
        <taxon>Embryophyta</taxon>
        <taxon>Tracheophyta</taxon>
        <taxon>Spermatophyta</taxon>
        <taxon>Magnoliopsida</taxon>
        <taxon>eudicotyledons</taxon>
        <taxon>Gunneridae</taxon>
        <taxon>Pentapetalae</taxon>
        <taxon>asterids</taxon>
        <taxon>campanulids</taxon>
        <taxon>Asterales</taxon>
        <taxon>Asteraceae</taxon>
        <taxon>Asteroideae</taxon>
        <taxon>Heliantheae alliance</taxon>
        <taxon>Millerieae</taxon>
        <taxon>Smallanthus</taxon>
    </lineage>
</organism>